<sequence>MGASPQTPNHGQDRHEDPGNVHIASHDAFDLIGHYADLTGAESDTDVESDDTATFESGSQQRRLESAPLATSHRRYSSNEDDDNDHDGVLTPSDEDEEKPVTWSSLPKKGQLAILTLARLSEPLTQTSLQAYLFYQLKSFDPSLPDSKISAQAGILQGSFTAAQFITAVWWGRLADAEWMGRKRVLLIGLMGTCLSCVGFGFSRSFTTAVVFRTLGGVLNSNVGVMRTLIAEIIAEKKDDESVYTDGSVGNWSTPSSPARSRVHPRPFKKVGFLQIWTSNVILTLTAQFLLAFHTSAFNSMTFVFLPAPRAPENSRQGLFHFGGGLGLPSSRVGLATAIVGLIGLPLQIFFYPRIQTKLGTLTSFRTFLPFSPFAYVLMPFLVVLPRIPWIVWPSFTFVVGLQVISRTFILPASVILVNNCVTDPSMLGTVHGVAQSVSSAARTLGPFLGGWGLGLGLENNMIGAVWWALAVESLLGWAMLWRIYEGKGIEDKKDEVEEDEE</sequence>
<dbReference type="VEuPathDB" id="FungiDB:PDIP_72940"/>
<evidence type="ECO:0000313" key="9">
    <source>
        <dbReference type="Proteomes" id="UP000009886"/>
    </source>
</evidence>
<evidence type="ECO:0000313" key="8">
    <source>
        <dbReference type="EMBL" id="EKV07624.1"/>
    </source>
</evidence>
<feature type="region of interest" description="Disordered" evidence="6">
    <location>
        <begin position="40"/>
        <end position="104"/>
    </location>
</feature>
<dbReference type="EMBL" id="AKCU01000458">
    <property type="protein sequence ID" value="EKV07624.1"/>
    <property type="molecule type" value="Genomic_DNA"/>
</dbReference>
<keyword evidence="3 7" id="KW-0812">Transmembrane</keyword>
<dbReference type="OrthoDB" id="10262656at2759"/>
<evidence type="ECO:0000256" key="1">
    <source>
        <dbReference type="ARBA" id="ARBA00004141"/>
    </source>
</evidence>
<evidence type="ECO:0000256" key="5">
    <source>
        <dbReference type="ARBA" id="ARBA00023136"/>
    </source>
</evidence>
<dbReference type="PANTHER" id="PTHR23504:SF6">
    <property type="entry name" value="MULTIDRUG TRANSPORTER, PUTATIVE (AFU_ORTHOLOGUE AFUA_4G08740)-RELATED"/>
    <property type="match status" value="1"/>
</dbReference>
<keyword evidence="5 7" id="KW-0472">Membrane</keyword>
<dbReference type="Proteomes" id="UP000009886">
    <property type="component" value="Unassembled WGS sequence"/>
</dbReference>
<feature type="compositionally biased region" description="Polar residues" evidence="6">
    <location>
        <begin position="1"/>
        <end position="10"/>
    </location>
</feature>
<dbReference type="KEGG" id="pdp:PDIP_72940"/>
<dbReference type="AlphaFoldDB" id="K9FEI6"/>
<dbReference type="Gene3D" id="1.20.1250.20">
    <property type="entry name" value="MFS general substrate transporter like domains"/>
    <property type="match status" value="2"/>
</dbReference>
<dbReference type="GO" id="GO:0016020">
    <property type="term" value="C:membrane"/>
    <property type="evidence" value="ECO:0007669"/>
    <property type="project" value="UniProtKB-SubCell"/>
</dbReference>
<dbReference type="InterPro" id="IPR036259">
    <property type="entry name" value="MFS_trans_sf"/>
</dbReference>
<evidence type="ECO:0000256" key="7">
    <source>
        <dbReference type="SAM" id="Phobius"/>
    </source>
</evidence>
<feature type="transmembrane region" description="Helical" evidence="7">
    <location>
        <begin position="465"/>
        <end position="485"/>
    </location>
</feature>
<dbReference type="InterPro" id="IPR011701">
    <property type="entry name" value="MFS"/>
</dbReference>
<feature type="transmembrane region" description="Helical" evidence="7">
    <location>
        <begin position="184"/>
        <end position="203"/>
    </location>
</feature>
<dbReference type="Pfam" id="PF07690">
    <property type="entry name" value="MFS_1"/>
    <property type="match status" value="1"/>
</dbReference>
<feature type="compositionally biased region" description="Basic and acidic residues" evidence="6">
    <location>
        <begin position="11"/>
        <end position="26"/>
    </location>
</feature>
<dbReference type="SUPFAM" id="SSF103473">
    <property type="entry name" value="MFS general substrate transporter"/>
    <property type="match status" value="1"/>
</dbReference>
<dbReference type="PANTHER" id="PTHR23504">
    <property type="entry name" value="MAJOR FACILITATOR SUPERFAMILY DOMAIN-CONTAINING PROTEIN 10"/>
    <property type="match status" value="1"/>
</dbReference>
<gene>
    <name evidence="8" type="ORF">PDIP_72940</name>
</gene>
<evidence type="ECO:0000256" key="6">
    <source>
        <dbReference type="SAM" id="MobiDB-lite"/>
    </source>
</evidence>
<evidence type="ECO:0000256" key="4">
    <source>
        <dbReference type="ARBA" id="ARBA00022989"/>
    </source>
</evidence>
<feature type="transmembrane region" description="Helical" evidence="7">
    <location>
        <begin position="271"/>
        <end position="293"/>
    </location>
</feature>
<dbReference type="GO" id="GO:0022857">
    <property type="term" value="F:transmembrane transporter activity"/>
    <property type="evidence" value="ECO:0007669"/>
    <property type="project" value="InterPro"/>
</dbReference>
<feature type="transmembrane region" description="Helical" evidence="7">
    <location>
        <begin position="373"/>
        <end position="393"/>
    </location>
</feature>
<feature type="transmembrane region" description="Helical" evidence="7">
    <location>
        <begin position="333"/>
        <end position="352"/>
    </location>
</feature>
<keyword evidence="4 7" id="KW-1133">Transmembrane helix</keyword>
<protein>
    <submittedName>
        <fullName evidence="8">MFS multidrug transporter, putative</fullName>
    </submittedName>
</protein>
<keyword evidence="2" id="KW-0813">Transport</keyword>
<organism evidence="8 9">
    <name type="scientific">Penicillium digitatum (strain Pd1 / CECT 20795)</name>
    <name type="common">Green mold</name>
    <dbReference type="NCBI Taxonomy" id="1170230"/>
    <lineage>
        <taxon>Eukaryota</taxon>
        <taxon>Fungi</taxon>
        <taxon>Dikarya</taxon>
        <taxon>Ascomycota</taxon>
        <taxon>Pezizomycotina</taxon>
        <taxon>Eurotiomycetes</taxon>
        <taxon>Eurotiomycetidae</taxon>
        <taxon>Eurotiales</taxon>
        <taxon>Aspergillaceae</taxon>
        <taxon>Penicillium</taxon>
    </lineage>
</organism>
<comment type="caution">
    <text evidence="8">The sequence shown here is derived from an EMBL/GenBank/DDBJ whole genome shotgun (WGS) entry which is preliminary data.</text>
</comment>
<feature type="compositionally biased region" description="Acidic residues" evidence="6">
    <location>
        <begin position="43"/>
        <end position="53"/>
    </location>
</feature>
<reference evidence="9" key="1">
    <citation type="journal article" date="2012" name="BMC Genomics">
        <title>Genome sequence of the necrotrophic fungus Penicillium digitatum, the main postharvest pathogen of citrus.</title>
        <authorList>
            <person name="Marcet-Houben M."/>
            <person name="Ballester A.-R."/>
            <person name="de la Fuente B."/>
            <person name="Harries E."/>
            <person name="Marcos J.F."/>
            <person name="Gonzalez-Candelas L."/>
            <person name="Gabaldon T."/>
        </authorList>
    </citation>
    <scope>NUCLEOTIDE SEQUENCE [LARGE SCALE GENOMIC DNA]</scope>
    <source>
        <strain evidence="9">Pd1 / CECT 20795</strain>
    </source>
</reference>
<evidence type="ECO:0000256" key="3">
    <source>
        <dbReference type="ARBA" id="ARBA00022692"/>
    </source>
</evidence>
<evidence type="ECO:0000256" key="2">
    <source>
        <dbReference type="ARBA" id="ARBA00022448"/>
    </source>
</evidence>
<feature type="region of interest" description="Disordered" evidence="6">
    <location>
        <begin position="1"/>
        <end position="26"/>
    </location>
</feature>
<name>K9FEI6_PEND1</name>
<dbReference type="HOGENOM" id="CLU_001265_54_5_1"/>
<accession>K9FEI6</accession>
<comment type="subcellular location">
    <subcellularLocation>
        <location evidence="1">Membrane</location>
        <topology evidence="1">Multi-pass membrane protein</topology>
    </subcellularLocation>
</comment>
<proteinExistence type="predicted"/>